<keyword evidence="2" id="KW-1185">Reference proteome</keyword>
<dbReference type="Proteomes" id="UP000070444">
    <property type="component" value="Unassembled WGS sequence"/>
</dbReference>
<reference evidence="1 2" key="1">
    <citation type="journal article" date="2015" name="Genome Biol. Evol.">
        <title>Phylogenomic analyses indicate that early fungi evolved digesting cell walls of algal ancestors of land plants.</title>
        <authorList>
            <person name="Chang Y."/>
            <person name="Wang S."/>
            <person name="Sekimoto S."/>
            <person name="Aerts A.L."/>
            <person name="Choi C."/>
            <person name="Clum A."/>
            <person name="LaButti K.M."/>
            <person name="Lindquist E.A."/>
            <person name="Yee Ngan C."/>
            <person name="Ohm R.A."/>
            <person name="Salamov A.A."/>
            <person name="Grigoriev I.V."/>
            <person name="Spatafora J.W."/>
            <person name="Berbee M.L."/>
        </authorList>
    </citation>
    <scope>NUCLEOTIDE SEQUENCE [LARGE SCALE GENOMIC DNA]</scope>
    <source>
        <strain evidence="1 2">NRRL 28638</strain>
    </source>
</reference>
<gene>
    <name evidence="1" type="ORF">CONCODRAFT_10358</name>
</gene>
<dbReference type="EMBL" id="KQ964628">
    <property type="protein sequence ID" value="KXN67556.1"/>
    <property type="molecule type" value="Genomic_DNA"/>
</dbReference>
<name>A0A137NXN3_CONC2</name>
<proteinExistence type="predicted"/>
<feature type="non-terminal residue" evidence="1">
    <location>
        <position position="62"/>
    </location>
</feature>
<accession>A0A137NXN3</accession>
<dbReference type="AlphaFoldDB" id="A0A137NXN3"/>
<evidence type="ECO:0000313" key="2">
    <source>
        <dbReference type="Proteomes" id="UP000070444"/>
    </source>
</evidence>
<evidence type="ECO:0000313" key="1">
    <source>
        <dbReference type="EMBL" id="KXN67556.1"/>
    </source>
</evidence>
<sequence>MNLVKDTKNIIKAFFSNLLSESYPKSKNWDLLQSLILRVVHSFVETIPTLSLESGQSASRFC</sequence>
<protein>
    <submittedName>
        <fullName evidence="1">Uncharacterized protein</fullName>
    </submittedName>
</protein>
<organism evidence="1 2">
    <name type="scientific">Conidiobolus coronatus (strain ATCC 28846 / CBS 209.66 / NRRL 28638)</name>
    <name type="common">Delacroixia coronata</name>
    <dbReference type="NCBI Taxonomy" id="796925"/>
    <lineage>
        <taxon>Eukaryota</taxon>
        <taxon>Fungi</taxon>
        <taxon>Fungi incertae sedis</taxon>
        <taxon>Zoopagomycota</taxon>
        <taxon>Entomophthoromycotina</taxon>
        <taxon>Entomophthoromycetes</taxon>
        <taxon>Entomophthorales</taxon>
        <taxon>Ancylistaceae</taxon>
        <taxon>Conidiobolus</taxon>
    </lineage>
</organism>